<dbReference type="EMBL" id="FNSD01000001">
    <property type="protein sequence ID" value="SEC12893.1"/>
    <property type="molecule type" value="Genomic_DNA"/>
</dbReference>
<evidence type="ECO:0000313" key="3">
    <source>
        <dbReference type="Proteomes" id="UP000182409"/>
    </source>
</evidence>
<dbReference type="InterPro" id="IPR027383">
    <property type="entry name" value="Znf_put"/>
</dbReference>
<proteinExistence type="predicted"/>
<dbReference type="InterPro" id="IPR041916">
    <property type="entry name" value="Anti_sigma_zinc_sf"/>
</dbReference>
<organism evidence="2 3">
    <name type="scientific">Terriglobus roseus</name>
    <dbReference type="NCBI Taxonomy" id="392734"/>
    <lineage>
        <taxon>Bacteria</taxon>
        <taxon>Pseudomonadati</taxon>
        <taxon>Acidobacteriota</taxon>
        <taxon>Terriglobia</taxon>
        <taxon>Terriglobales</taxon>
        <taxon>Acidobacteriaceae</taxon>
        <taxon>Terriglobus</taxon>
    </lineage>
</organism>
<gene>
    <name evidence="2" type="ORF">SAMN05443244_2724</name>
</gene>
<dbReference type="Pfam" id="PF13490">
    <property type="entry name" value="zf-HC2"/>
    <property type="match status" value="1"/>
</dbReference>
<sequence>MNCEEVKVNLVLLAYDELREEEQADLELHLRGCAECREESLAMAAMTGVLAQETVPEVSPNMLAASRMRLDEALDEAAESTWSMRLRAALMGTWQHLYAAPALATLLVGVGFLGGNFVTRYQVDHAPKPTSPFSATIGEGVIGSINDIVATPEPGVVQVKYTRMVPTMFQGRLDEPQVRELLTLATQRPGDSEVHKTSVGILVDACKAGNICDHGEGQAPGYRDVLLQRLRYDQSASVRLRALEGLGRYIGEDPKVRDAVLESLMSDSNAEVRTHAIGMLEPVEGDSSVRQVLHTVSTRDENPYIRNASAQVLGTIDGIQ</sequence>
<dbReference type="InterPro" id="IPR016024">
    <property type="entry name" value="ARM-type_fold"/>
</dbReference>
<dbReference type="RefSeq" id="WP_074654534.1">
    <property type="nucleotide sequence ID" value="NZ_FNSD01000001.1"/>
</dbReference>
<dbReference type="OrthoDB" id="113002at2"/>
<evidence type="ECO:0000313" key="2">
    <source>
        <dbReference type="EMBL" id="SEC12893.1"/>
    </source>
</evidence>
<dbReference type="Proteomes" id="UP000182409">
    <property type="component" value="Unassembled WGS sequence"/>
</dbReference>
<accession>A0A1H4PZS3</accession>
<dbReference type="Pfam" id="PF13646">
    <property type="entry name" value="HEAT_2"/>
    <property type="match status" value="1"/>
</dbReference>
<dbReference type="Gene3D" id="1.25.10.10">
    <property type="entry name" value="Leucine-rich Repeat Variant"/>
    <property type="match status" value="1"/>
</dbReference>
<evidence type="ECO:0000259" key="1">
    <source>
        <dbReference type="Pfam" id="PF13490"/>
    </source>
</evidence>
<dbReference type="Gene3D" id="1.10.10.1320">
    <property type="entry name" value="Anti-sigma factor, zinc-finger domain"/>
    <property type="match status" value="1"/>
</dbReference>
<name>A0A1H4PZS3_9BACT</name>
<protein>
    <submittedName>
        <fullName evidence="2">HEAT repeat-containing protein</fullName>
    </submittedName>
</protein>
<reference evidence="2 3" key="1">
    <citation type="submission" date="2016-10" db="EMBL/GenBank/DDBJ databases">
        <authorList>
            <person name="de Groot N.N."/>
        </authorList>
    </citation>
    <scope>NUCLEOTIDE SEQUENCE [LARGE SCALE GENOMIC DNA]</scope>
    <source>
        <strain evidence="2 3">AB35.6</strain>
    </source>
</reference>
<dbReference type="InterPro" id="IPR011989">
    <property type="entry name" value="ARM-like"/>
</dbReference>
<dbReference type="AlphaFoldDB" id="A0A1H4PZS3"/>
<feature type="domain" description="Putative zinc-finger" evidence="1">
    <location>
        <begin position="3"/>
        <end position="37"/>
    </location>
</feature>
<dbReference type="SUPFAM" id="SSF48371">
    <property type="entry name" value="ARM repeat"/>
    <property type="match status" value="1"/>
</dbReference>